<gene>
    <name evidence="1" type="ORF">CALVIDRAFT_366608</name>
</gene>
<protein>
    <submittedName>
        <fullName evidence="1">Uncharacterized protein</fullName>
    </submittedName>
</protein>
<sequence length="185" mass="19538">MSTGVGECGVASDVAGWRNTAGWAGSVRKLRDVPSIVLRRSVTEVENRLSFVRRLLLLGMIGGTGFLVTNGRAGGKDTKGVSEKKVDIVLRLPAECLAALESTLPLRPRPSSFAAPGVFCFPVHCVIKGGNCGRSAGSDSRGILRAIWENADILSGCFSSDISPYRLTVGGEDSISVLIGVRPHQ</sequence>
<proteinExistence type="predicted"/>
<dbReference type="EMBL" id="KV417328">
    <property type="protein sequence ID" value="KZO91115.1"/>
    <property type="molecule type" value="Genomic_DNA"/>
</dbReference>
<dbReference type="AlphaFoldDB" id="A0A167H0V9"/>
<evidence type="ECO:0000313" key="2">
    <source>
        <dbReference type="Proteomes" id="UP000076738"/>
    </source>
</evidence>
<accession>A0A167H0V9</accession>
<keyword evidence="2" id="KW-1185">Reference proteome</keyword>
<reference evidence="1 2" key="1">
    <citation type="journal article" date="2016" name="Mol. Biol. Evol.">
        <title>Comparative Genomics of Early-Diverging Mushroom-Forming Fungi Provides Insights into the Origins of Lignocellulose Decay Capabilities.</title>
        <authorList>
            <person name="Nagy L.G."/>
            <person name="Riley R."/>
            <person name="Tritt A."/>
            <person name="Adam C."/>
            <person name="Daum C."/>
            <person name="Floudas D."/>
            <person name="Sun H."/>
            <person name="Yadav J.S."/>
            <person name="Pangilinan J."/>
            <person name="Larsson K.H."/>
            <person name="Matsuura K."/>
            <person name="Barry K."/>
            <person name="Labutti K."/>
            <person name="Kuo R."/>
            <person name="Ohm R.A."/>
            <person name="Bhattacharya S.S."/>
            <person name="Shirouzu T."/>
            <person name="Yoshinaga Y."/>
            <person name="Martin F.M."/>
            <person name="Grigoriev I.V."/>
            <person name="Hibbett D.S."/>
        </authorList>
    </citation>
    <scope>NUCLEOTIDE SEQUENCE [LARGE SCALE GENOMIC DNA]</scope>
    <source>
        <strain evidence="1 2">TUFC12733</strain>
    </source>
</reference>
<organism evidence="1 2">
    <name type="scientific">Calocera viscosa (strain TUFC12733)</name>
    <dbReference type="NCBI Taxonomy" id="1330018"/>
    <lineage>
        <taxon>Eukaryota</taxon>
        <taxon>Fungi</taxon>
        <taxon>Dikarya</taxon>
        <taxon>Basidiomycota</taxon>
        <taxon>Agaricomycotina</taxon>
        <taxon>Dacrymycetes</taxon>
        <taxon>Dacrymycetales</taxon>
        <taxon>Dacrymycetaceae</taxon>
        <taxon>Calocera</taxon>
    </lineage>
</organism>
<evidence type="ECO:0000313" key="1">
    <source>
        <dbReference type="EMBL" id="KZO91115.1"/>
    </source>
</evidence>
<dbReference type="Proteomes" id="UP000076738">
    <property type="component" value="Unassembled WGS sequence"/>
</dbReference>
<name>A0A167H0V9_CALVF</name>